<evidence type="ECO:0000313" key="3">
    <source>
        <dbReference type="Proteomes" id="UP001341840"/>
    </source>
</evidence>
<reference evidence="2 3" key="1">
    <citation type="journal article" date="2023" name="Plants (Basel)">
        <title>Bridging the Gap: Combining Genomics and Transcriptomics Approaches to Understand Stylosanthes scabra, an Orphan Legume from the Brazilian Caatinga.</title>
        <authorList>
            <person name="Ferreira-Neto J.R.C."/>
            <person name="da Silva M.D."/>
            <person name="Binneck E."/>
            <person name="de Melo N.F."/>
            <person name="da Silva R.H."/>
            <person name="de Melo A.L.T.M."/>
            <person name="Pandolfi V."/>
            <person name="Bustamante F.O."/>
            <person name="Brasileiro-Vidal A.C."/>
            <person name="Benko-Iseppon A.M."/>
        </authorList>
    </citation>
    <scope>NUCLEOTIDE SEQUENCE [LARGE SCALE GENOMIC DNA]</scope>
    <source>
        <tissue evidence="2">Leaves</tissue>
    </source>
</reference>
<sequence length="110" mass="12408">GRTPLTAEAGRRRKHSLRLGDARRKATAKGAKAQPEARRRQKKSDGERKGNTAEAQPKQRGKLGDDFSWPTRKRKEAWLRRMHTAESGRRGRKMKHTAPTKMAATPRNGA</sequence>
<evidence type="ECO:0000256" key="1">
    <source>
        <dbReference type="SAM" id="MobiDB-lite"/>
    </source>
</evidence>
<dbReference type="EMBL" id="JASCZI010001969">
    <property type="protein sequence ID" value="MED6115692.1"/>
    <property type="molecule type" value="Genomic_DNA"/>
</dbReference>
<feature type="compositionally biased region" description="Basic and acidic residues" evidence="1">
    <location>
        <begin position="35"/>
        <end position="51"/>
    </location>
</feature>
<name>A0ABU6QW59_9FABA</name>
<protein>
    <submittedName>
        <fullName evidence="2">Uncharacterized protein</fullName>
    </submittedName>
</protein>
<feature type="region of interest" description="Disordered" evidence="1">
    <location>
        <begin position="1"/>
        <end position="110"/>
    </location>
</feature>
<evidence type="ECO:0000313" key="2">
    <source>
        <dbReference type="EMBL" id="MED6115692.1"/>
    </source>
</evidence>
<keyword evidence="3" id="KW-1185">Reference proteome</keyword>
<accession>A0ABU6QW59</accession>
<gene>
    <name evidence="2" type="ORF">PIB30_093139</name>
</gene>
<feature type="non-terminal residue" evidence="2">
    <location>
        <position position="1"/>
    </location>
</feature>
<feature type="compositionally biased region" description="Basic and acidic residues" evidence="1">
    <location>
        <begin position="76"/>
        <end position="89"/>
    </location>
</feature>
<comment type="caution">
    <text evidence="2">The sequence shown here is derived from an EMBL/GenBank/DDBJ whole genome shotgun (WGS) entry which is preliminary data.</text>
</comment>
<organism evidence="2 3">
    <name type="scientific">Stylosanthes scabra</name>
    <dbReference type="NCBI Taxonomy" id="79078"/>
    <lineage>
        <taxon>Eukaryota</taxon>
        <taxon>Viridiplantae</taxon>
        <taxon>Streptophyta</taxon>
        <taxon>Embryophyta</taxon>
        <taxon>Tracheophyta</taxon>
        <taxon>Spermatophyta</taxon>
        <taxon>Magnoliopsida</taxon>
        <taxon>eudicotyledons</taxon>
        <taxon>Gunneridae</taxon>
        <taxon>Pentapetalae</taxon>
        <taxon>rosids</taxon>
        <taxon>fabids</taxon>
        <taxon>Fabales</taxon>
        <taxon>Fabaceae</taxon>
        <taxon>Papilionoideae</taxon>
        <taxon>50 kb inversion clade</taxon>
        <taxon>dalbergioids sensu lato</taxon>
        <taxon>Dalbergieae</taxon>
        <taxon>Pterocarpus clade</taxon>
        <taxon>Stylosanthes</taxon>
    </lineage>
</organism>
<proteinExistence type="predicted"/>
<dbReference type="Proteomes" id="UP001341840">
    <property type="component" value="Unassembled WGS sequence"/>
</dbReference>